<dbReference type="CDD" id="cd15482">
    <property type="entry name" value="Sialidase_non-viral"/>
    <property type="match status" value="1"/>
</dbReference>
<evidence type="ECO:0000313" key="6">
    <source>
        <dbReference type="Proteomes" id="UP000633943"/>
    </source>
</evidence>
<dbReference type="InterPro" id="IPR015943">
    <property type="entry name" value="WD40/YVTN_repeat-like_dom_sf"/>
</dbReference>
<keyword evidence="1" id="KW-0602">Photosynthesis</keyword>
<comment type="caution">
    <text evidence="5">The sequence shown here is derived from an EMBL/GenBank/DDBJ whole genome shotgun (WGS) entry which is preliminary data.</text>
</comment>
<dbReference type="PANTHER" id="PTHR47199">
    <property type="entry name" value="PHOTOSYSTEM II STABILITY/ASSEMBLY FACTOR HCF136, CHLOROPLASTIC"/>
    <property type="match status" value="1"/>
</dbReference>
<dbReference type="InterPro" id="IPR002860">
    <property type="entry name" value="BNR_rpt"/>
</dbReference>
<feature type="signal peptide" evidence="3">
    <location>
        <begin position="1"/>
        <end position="20"/>
    </location>
</feature>
<feature type="domain" description="Photosynthesis system II assembly factor Ycf48/Hcf136-like" evidence="4">
    <location>
        <begin position="75"/>
        <end position="162"/>
    </location>
</feature>
<dbReference type="PANTHER" id="PTHR47199:SF2">
    <property type="entry name" value="PHOTOSYSTEM II STABILITY_ASSEMBLY FACTOR HCF136, CHLOROPLASTIC"/>
    <property type="match status" value="1"/>
</dbReference>
<dbReference type="Gene3D" id="2.130.10.10">
    <property type="entry name" value="YVTN repeat-like/Quinoprotein amine dehydrogenase"/>
    <property type="match status" value="2"/>
</dbReference>
<reference evidence="5 6" key="1">
    <citation type="submission" date="2019-12" db="EMBL/GenBank/DDBJ databases">
        <title>Comparative genomics gives insights into the taxonomy of the Azoarcus-Aromatoleum group and reveals separate origins of nif in the plant-associated Azoarcus and non-plant-associated Aromatoleum sub-groups.</title>
        <authorList>
            <person name="Lafos M."/>
            <person name="Maluk M."/>
            <person name="Batista M."/>
            <person name="Junghare M."/>
            <person name="Carmona M."/>
            <person name="Faoro H."/>
            <person name="Cruz L.M."/>
            <person name="Battistoni F."/>
            <person name="De Souza E."/>
            <person name="Pedrosa F."/>
            <person name="Chen W.-M."/>
            <person name="Poole P.S."/>
            <person name="Dixon R.A."/>
            <person name="James E.K."/>
        </authorList>
    </citation>
    <scope>NUCLEOTIDE SEQUENCE [LARGE SCALE GENOMIC DNA]</scope>
    <source>
        <strain evidence="5 6">PbN1</strain>
    </source>
</reference>
<dbReference type="InterPro" id="IPR028203">
    <property type="entry name" value="PSII_CF48-like_dom"/>
</dbReference>
<evidence type="ECO:0000256" key="1">
    <source>
        <dbReference type="ARBA" id="ARBA00022531"/>
    </source>
</evidence>
<sequence>MMLGATAILAASTVTLQGWAAEGTGVVPHVAERSASASRSMILATTQAGQRLVAVGDRGVVLLSEDQGSSWRQASKVPVNATLTGVSFADERNGWAVGHWGVILHTDDGGETWTSQRVETSEDRPLFAVHFSDAQHGTAVGLWSLLLRTADGGKTWDKVSLPPPPNDTRADRNLMHVFADRRGELFVVGERGTVLRSADHGLTWTYRPTGYRGSFWSGAALADGTLLVAGLRGSLYRSTDGGDSWHKVDTGTQSSITAVVPLADRVLAVGLDGLTLESRDAGVSFEARQRPDRLSLTAAVGTDPNHAVFFSRAGIVAPQ</sequence>
<proteinExistence type="predicted"/>
<protein>
    <submittedName>
        <fullName evidence="5">Glycosyl hydrolase</fullName>
    </submittedName>
</protein>
<evidence type="ECO:0000313" key="5">
    <source>
        <dbReference type="EMBL" id="NMG17046.1"/>
    </source>
</evidence>
<name>A0ABX1NYF5_9RHOO</name>
<dbReference type="GO" id="GO:0016787">
    <property type="term" value="F:hydrolase activity"/>
    <property type="evidence" value="ECO:0007669"/>
    <property type="project" value="UniProtKB-KW"/>
</dbReference>
<evidence type="ECO:0000259" key="4">
    <source>
        <dbReference type="Pfam" id="PF14870"/>
    </source>
</evidence>
<keyword evidence="2" id="KW-0604">Photosystem II</keyword>
<dbReference type="Pfam" id="PF14870">
    <property type="entry name" value="PSII_BNR"/>
    <property type="match status" value="1"/>
</dbReference>
<gene>
    <name evidence="5" type="ORF">GPA24_16180</name>
</gene>
<evidence type="ECO:0000256" key="2">
    <source>
        <dbReference type="ARBA" id="ARBA00023276"/>
    </source>
</evidence>
<keyword evidence="3" id="KW-0732">Signal</keyword>
<keyword evidence="6" id="KW-1185">Reference proteome</keyword>
<dbReference type="Proteomes" id="UP000633943">
    <property type="component" value="Unassembled WGS sequence"/>
</dbReference>
<dbReference type="Pfam" id="PF02012">
    <property type="entry name" value="BNR"/>
    <property type="match status" value="1"/>
</dbReference>
<feature type="chain" id="PRO_5047425933" evidence="3">
    <location>
        <begin position="21"/>
        <end position="319"/>
    </location>
</feature>
<dbReference type="SUPFAM" id="SSF110296">
    <property type="entry name" value="Oligoxyloglucan reducing end-specific cellobiohydrolase"/>
    <property type="match status" value="1"/>
</dbReference>
<keyword evidence="5" id="KW-0378">Hydrolase</keyword>
<organism evidence="5 6">
    <name type="scientific">Aromatoleum bremense</name>
    <dbReference type="NCBI Taxonomy" id="76115"/>
    <lineage>
        <taxon>Bacteria</taxon>
        <taxon>Pseudomonadati</taxon>
        <taxon>Pseudomonadota</taxon>
        <taxon>Betaproteobacteria</taxon>
        <taxon>Rhodocyclales</taxon>
        <taxon>Rhodocyclaceae</taxon>
        <taxon>Aromatoleum</taxon>
    </lineage>
</organism>
<accession>A0ABX1NYF5</accession>
<dbReference type="EMBL" id="WTVP01000057">
    <property type="protein sequence ID" value="NMG17046.1"/>
    <property type="molecule type" value="Genomic_DNA"/>
</dbReference>
<evidence type="ECO:0000256" key="3">
    <source>
        <dbReference type="SAM" id="SignalP"/>
    </source>
</evidence>